<dbReference type="Gene3D" id="1.25.40.10">
    <property type="entry name" value="Tetratricopeptide repeat domain"/>
    <property type="match status" value="1"/>
</dbReference>
<evidence type="ECO:0000256" key="1">
    <source>
        <dbReference type="SAM" id="MobiDB-lite"/>
    </source>
</evidence>
<protein>
    <submittedName>
        <fullName evidence="3">Helix-turn-helix transcriptional regulator</fullName>
    </submittedName>
</protein>
<dbReference type="PROSITE" id="PS50943">
    <property type="entry name" value="HTH_CROC1"/>
    <property type="match status" value="1"/>
</dbReference>
<feature type="region of interest" description="Disordered" evidence="1">
    <location>
        <begin position="90"/>
        <end position="109"/>
    </location>
</feature>
<dbReference type="SUPFAM" id="SSF47413">
    <property type="entry name" value="lambda repressor-like DNA-binding domains"/>
    <property type="match status" value="1"/>
</dbReference>
<keyword evidence="4" id="KW-1185">Reference proteome</keyword>
<dbReference type="Pfam" id="PF13560">
    <property type="entry name" value="HTH_31"/>
    <property type="match status" value="1"/>
</dbReference>
<reference evidence="3" key="1">
    <citation type="submission" date="2020-10" db="EMBL/GenBank/DDBJ databases">
        <title>De novo genome project of the cellulose decomposer Thermobifida halotolerans type strain.</title>
        <authorList>
            <person name="Nagy I."/>
            <person name="Horvath B."/>
            <person name="Kukolya J."/>
            <person name="Nagy I."/>
            <person name="Orsini M."/>
        </authorList>
    </citation>
    <scope>NUCLEOTIDE SEQUENCE</scope>
    <source>
        <strain evidence="3">DSM 44931</strain>
    </source>
</reference>
<dbReference type="CDD" id="cd00093">
    <property type="entry name" value="HTH_XRE"/>
    <property type="match status" value="1"/>
</dbReference>
<dbReference type="SUPFAM" id="SSF48452">
    <property type="entry name" value="TPR-like"/>
    <property type="match status" value="1"/>
</dbReference>
<dbReference type="InterPro" id="IPR011990">
    <property type="entry name" value="TPR-like_helical_dom_sf"/>
</dbReference>
<dbReference type="KEGG" id="thao:NI17_009850"/>
<sequence>MLCGNCGRDRTEGRCHCVPAEFWKHADVRAAVVRGDVARVVRLLRRRTDLTQEVIATLTGLSQGMVSQLESGKRSLRNAAKRHRALEGLGAPCPVSQQRPPGDLESTAVPKPLTDLCLPGEERWASLPARGRRVGHSEAETLAARAHALRLADDHLAGKDLIVPARRELDAAIALHRDSVHSAAVGRALLVGIGELAQIVGWILSDAGQHAEAEQVYGLGLSAARQARDSALAGNLAGSLAYQWTNTGREREGRELAVAALEEAGPDTHPTARALSWDRVAWAQARSGDVQAAIRALGEAYEALTASSSQEAPAWAYWVSEEELEVMDARVYTELRRPLRAVPVLQAVLDRYDATHTRELVLYLSWLAIALIDANEPEHAAQVTARMLTLSAGVASQRTDQRTHVVLHRLQRFRRVPEVEELFDSLPGSTTKP</sequence>
<proteinExistence type="predicted"/>
<gene>
    <name evidence="3" type="ORF">NI17_009850</name>
</gene>
<dbReference type="InterPro" id="IPR001387">
    <property type="entry name" value="Cro/C1-type_HTH"/>
</dbReference>
<organism evidence="3 4">
    <name type="scientific">Thermobifida halotolerans</name>
    <dbReference type="NCBI Taxonomy" id="483545"/>
    <lineage>
        <taxon>Bacteria</taxon>
        <taxon>Bacillati</taxon>
        <taxon>Actinomycetota</taxon>
        <taxon>Actinomycetes</taxon>
        <taxon>Streptosporangiales</taxon>
        <taxon>Nocardiopsidaceae</taxon>
        <taxon>Thermobifida</taxon>
    </lineage>
</organism>
<feature type="domain" description="HTH cro/C1-type" evidence="2">
    <location>
        <begin position="41"/>
        <end position="75"/>
    </location>
</feature>
<evidence type="ECO:0000313" key="4">
    <source>
        <dbReference type="Proteomes" id="UP000265719"/>
    </source>
</evidence>
<dbReference type="InterPro" id="IPR010982">
    <property type="entry name" value="Lambda_DNA-bd_dom_sf"/>
</dbReference>
<evidence type="ECO:0000313" key="3">
    <source>
        <dbReference type="EMBL" id="UOE21386.1"/>
    </source>
</evidence>
<dbReference type="AlphaFoldDB" id="A0AA97M5T9"/>
<dbReference type="Proteomes" id="UP000265719">
    <property type="component" value="Chromosome"/>
</dbReference>
<evidence type="ECO:0000259" key="2">
    <source>
        <dbReference type="PROSITE" id="PS50943"/>
    </source>
</evidence>
<dbReference type="EMBL" id="CP063196">
    <property type="protein sequence ID" value="UOE21386.1"/>
    <property type="molecule type" value="Genomic_DNA"/>
</dbReference>
<name>A0AA97M5T9_9ACTN</name>
<dbReference type="GO" id="GO:0003677">
    <property type="term" value="F:DNA binding"/>
    <property type="evidence" value="ECO:0007669"/>
    <property type="project" value="InterPro"/>
</dbReference>
<dbReference type="Gene3D" id="1.10.260.40">
    <property type="entry name" value="lambda repressor-like DNA-binding domains"/>
    <property type="match status" value="1"/>
</dbReference>
<accession>A0AA97M5T9</accession>